<protein>
    <submittedName>
        <fullName evidence="2">D-alanyl-D-alanine carboxypeptidase (Penicillin-binding protein 5/6)</fullName>
        <ecNumber evidence="2">3.4.16.4</ecNumber>
    </submittedName>
</protein>
<proteinExistence type="predicted"/>
<keyword evidence="3" id="KW-1185">Reference proteome</keyword>
<dbReference type="RefSeq" id="WP_179548353.1">
    <property type="nucleotide sequence ID" value="NZ_BSEW01000002.1"/>
</dbReference>
<dbReference type="AlphaFoldDB" id="A0A852SRH4"/>
<organism evidence="2 3">
    <name type="scientific">Herbiconiux flava</name>
    <dbReference type="NCBI Taxonomy" id="881268"/>
    <lineage>
        <taxon>Bacteria</taxon>
        <taxon>Bacillati</taxon>
        <taxon>Actinomycetota</taxon>
        <taxon>Actinomycetes</taxon>
        <taxon>Micrococcales</taxon>
        <taxon>Microbacteriaceae</taxon>
        <taxon>Herbiconiux</taxon>
    </lineage>
</organism>
<dbReference type="Proteomes" id="UP000549913">
    <property type="component" value="Unassembled WGS sequence"/>
</dbReference>
<dbReference type="InterPro" id="IPR001967">
    <property type="entry name" value="Peptidase_S11_N"/>
</dbReference>
<gene>
    <name evidence="2" type="ORF">BJ984_002540</name>
</gene>
<accession>A0A852SRH4</accession>
<keyword evidence="2" id="KW-0645">Protease</keyword>
<reference evidence="2 3" key="1">
    <citation type="submission" date="2020-07" db="EMBL/GenBank/DDBJ databases">
        <title>Sequencing the genomes of 1000 actinobacteria strains.</title>
        <authorList>
            <person name="Klenk H.-P."/>
        </authorList>
    </citation>
    <scope>NUCLEOTIDE SEQUENCE [LARGE SCALE GENOMIC DNA]</scope>
    <source>
        <strain evidence="2 3">DSM 26474</strain>
    </source>
</reference>
<dbReference type="EC" id="3.4.16.4" evidence="2"/>
<evidence type="ECO:0000313" key="3">
    <source>
        <dbReference type="Proteomes" id="UP000549913"/>
    </source>
</evidence>
<dbReference type="Gene3D" id="3.40.710.10">
    <property type="entry name" value="DD-peptidase/beta-lactamase superfamily"/>
    <property type="match status" value="1"/>
</dbReference>
<evidence type="ECO:0000259" key="1">
    <source>
        <dbReference type="Pfam" id="PF00768"/>
    </source>
</evidence>
<keyword evidence="2" id="KW-0378">Hydrolase</keyword>
<name>A0A852SRH4_9MICO</name>
<evidence type="ECO:0000313" key="2">
    <source>
        <dbReference type="EMBL" id="NYD71382.1"/>
    </source>
</evidence>
<feature type="domain" description="Peptidase S11 D-alanyl-D-alanine carboxypeptidase A N-terminal" evidence="1">
    <location>
        <begin position="73"/>
        <end position="293"/>
    </location>
</feature>
<comment type="caution">
    <text evidence="2">The sequence shown here is derived from an EMBL/GenBank/DDBJ whole genome shotgun (WGS) entry which is preliminary data.</text>
</comment>
<sequence>MSPASPAVYRRRRIVVGAALVLIALVATYVPVALLGPVPQASASVTDAPPTVTPATALTTPGAGTSAIGLVTDGSAQTLGGSGSTDPLPIASITKTITALVVLDAKPIDEGSDGPSITMTDADLTILQATQAENGSWASVFPGQVLSEREVIEIMLLESANNYSVTLTNWAFGDTASYLAAATAWLAEEGLGGTSVVDTSGLNPGSRSTTADLLSLARLVLADPVLSGIVGTASLELPQLGTVENTNDLLGMNGIDGVKTGTTDEAGFCLLFSADYTVAGETLQLVGVVLGAPEEDTLHASVLALLQSAEAGFQTVPLVTAGDVIGSYTTPWGASADIVAEESVEATVWSSATVTRSAEAGEIGSGASGTEVGTARYAVDGITLGSGEYTVPLELASDLDGPDAGWKLANPFR</sequence>
<dbReference type="EMBL" id="JACCBM010000001">
    <property type="protein sequence ID" value="NYD71382.1"/>
    <property type="molecule type" value="Genomic_DNA"/>
</dbReference>
<dbReference type="InterPro" id="IPR012338">
    <property type="entry name" value="Beta-lactam/transpept-like"/>
</dbReference>
<keyword evidence="2" id="KW-0121">Carboxypeptidase</keyword>
<dbReference type="SUPFAM" id="SSF56601">
    <property type="entry name" value="beta-lactamase/transpeptidase-like"/>
    <property type="match status" value="1"/>
</dbReference>
<dbReference type="GO" id="GO:0009002">
    <property type="term" value="F:serine-type D-Ala-D-Ala carboxypeptidase activity"/>
    <property type="evidence" value="ECO:0007669"/>
    <property type="project" value="UniProtKB-EC"/>
</dbReference>
<dbReference type="Pfam" id="PF00768">
    <property type="entry name" value="Peptidase_S11"/>
    <property type="match status" value="1"/>
</dbReference>
<dbReference type="GO" id="GO:0006508">
    <property type="term" value="P:proteolysis"/>
    <property type="evidence" value="ECO:0007669"/>
    <property type="project" value="InterPro"/>
</dbReference>